<evidence type="ECO:0000313" key="1">
    <source>
        <dbReference type="EMBL" id="CAG8758265.1"/>
    </source>
</evidence>
<comment type="caution">
    <text evidence="1">The sequence shown here is derived from an EMBL/GenBank/DDBJ whole genome shotgun (WGS) entry which is preliminary data.</text>
</comment>
<evidence type="ECO:0000313" key="2">
    <source>
        <dbReference type="Proteomes" id="UP000789396"/>
    </source>
</evidence>
<dbReference type="GO" id="GO:0004842">
    <property type="term" value="F:ubiquitin-protein transferase activity"/>
    <property type="evidence" value="ECO:0007669"/>
    <property type="project" value="InterPro"/>
</dbReference>
<gene>
    <name evidence="1" type="ORF">RFULGI_LOCUS14109</name>
</gene>
<dbReference type="InterPro" id="IPR031248">
    <property type="entry name" value="RNF213"/>
</dbReference>
<dbReference type="OrthoDB" id="2424973at2759"/>
<reference evidence="1" key="1">
    <citation type="submission" date="2021-06" db="EMBL/GenBank/DDBJ databases">
        <authorList>
            <person name="Kallberg Y."/>
            <person name="Tangrot J."/>
            <person name="Rosling A."/>
        </authorList>
    </citation>
    <scope>NUCLEOTIDE SEQUENCE</scope>
    <source>
        <strain evidence="1">IN212</strain>
    </source>
</reference>
<proteinExistence type="predicted"/>
<dbReference type="AlphaFoldDB" id="A0A9N9J060"/>
<accession>A0A9N9J060</accession>
<dbReference type="PANTHER" id="PTHR22605">
    <property type="entry name" value="RZ-TYPE DOMAIN-CONTAINING PROTEIN"/>
    <property type="match status" value="1"/>
</dbReference>
<dbReference type="EMBL" id="CAJVPZ010039822">
    <property type="protein sequence ID" value="CAG8758265.1"/>
    <property type="molecule type" value="Genomic_DNA"/>
</dbReference>
<dbReference type="PANTHER" id="PTHR22605:SF1">
    <property type="entry name" value="RZ-TYPE DOMAIN-CONTAINING PROTEIN"/>
    <property type="match status" value="1"/>
</dbReference>
<sequence>LQNMHRNIEKRGEVTKERIKNAATIGLYIFEHNELSNSCELTLKYDTAQNQHNDSPRVAATYNIAELHDLCGRALLIGKSRASTDQSVDDDGNEDIGVLMNQFVVQVDLAQQITTVASRLIQYGHFLYQKKRMEAHGTFDLQQLLDKLTVDMERWETVVDQAQNEHYYLTFFSARHILAFYDYFRKIDHTYDDENDNFHASNREICQNLVRFVNNEAQLPQLPNWTGEWPVVQSEADFLPTLRKIGAVLHDIFTDIPRRIRPIPDCVEPVIADTVFKGKIFVADCHSRSLVPNVILSLFINHRSFPEPWQILICRSTTTAEEISLFIKRSFIAAKKGYENCLFCIANVEFLDFELQYNLVKTIRIFQEKETNYLLALVCTREKAMNHHILDQFAENIYPTNGLDSESMKILYTEICDNAICVTSNMSGQGKTEWIKESSFRLGKAPRTLLISDNINFGTLVRQLANCKLSTFESLHLDITLVTHPHEINFFLFELLTLGVVSNELDIVHLSQTSVFIEIASTIEQYLFDSLSLTKYIRRQHIEWSLENFIVSRHLNSPIQIVSYYMDVHSRGVLDDTNIRFIGNEAVKEPLPAERCRELLEHYFFSDQLDNVFSYRFLEIFVNVLADQLVRLSVSSFFQVEQLRVMTRETNIRSSLFERLVSCSK</sequence>
<feature type="non-terminal residue" evidence="1">
    <location>
        <position position="665"/>
    </location>
</feature>
<dbReference type="GO" id="GO:0016887">
    <property type="term" value="F:ATP hydrolysis activity"/>
    <property type="evidence" value="ECO:0007669"/>
    <property type="project" value="InterPro"/>
</dbReference>
<keyword evidence="2" id="KW-1185">Reference proteome</keyword>
<protein>
    <submittedName>
        <fullName evidence="1">12400_t:CDS:1</fullName>
    </submittedName>
</protein>
<dbReference type="Proteomes" id="UP000789396">
    <property type="component" value="Unassembled WGS sequence"/>
</dbReference>
<organism evidence="1 2">
    <name type="scientific">Racocetra fulgida</name>
    <dbReference type="NCBI Taxonomy" id="60492"/>
    <lineage>
        <taxon>Eukaryota</taxon>
        <taxon>Fungi</taxon>
        <taxon>Fungi incertae sedis</taxon>
        <taxon>Mucoromycota</taxon>
        <taxon>Glomeromycotina</taxon>
        <taxon>Glomeromycetes</taxon>
        <taxon>Diversisporales</taxon>
        <taxon>Gigasporaceae</taxon>
        <taxon>Racocetra</taxon>
    </lineage>
</organism>
<feature type="non-terminal residue" evidence="1">
    <location>
        <position position="1"/>
    </location>
</feature>
<name>A0A9N9J060_9GLOM</name>